<dbReference type="AlphaFoldDB" id="A0A6A6YSU6"/>
<dbReference type="RefSeq" id="XP_033578078.1">
    <property type="nucleotide sequence ID" value="XM_033725446.1"/>
</dbReference>
<proteinExistence type="predicted"/>
<protein>
    <submittedName>
        <fullName evidence="1 3">Uncharacterized protein</fullName>
    </submittedName>
</protein>
<dbReference type="GeneID" id="54466339"/>
<dbReference type="Proteomes" id="UP000504636">
    <property type="component" value="Unplaced"/>
</dbReference>
<evidence type="ECO:0000313" key="3">
    <source>
        <dbReference type="RefSeq" id="XP_033578078.1"/>
    </source>
</evidence>
<sequence length="152" mass="16556">MSDINSETGTYRSNIDDGERTILGANADCRTESVATDAPRTITSGKASDTPTMTAVSDPTKDAHFIWFTTKEILSNAYFCLPMGKFVVGIGCDRNPNCDPAQKWVACLREMETGKLVSKEHGRHKREALMELLTQVRGSVLTAAGKLKEGSL</sequence>
<reference evidence="3" key="3">
    <citation type="submission" date="2025-04" db="UniProtKB">
        <authorList>
            <consortium name="RefSeq"/>
        </authorList>
    </citation>
    <scope>IDENTIFICATION</scope>
    <source>
        <strain evidence="3">CBS 304.34</strain>
    </source>
</reference>
<dbReference type="EMBL" id="MU003699">
    <property type="protein sequence ID" value="KAF2811114.1"/>
    <property type="molecule type" value="Genomic_DNA"/>
</dbReference>
<accession>A0A6A6YSU6</accession>
<reference evidence="1 3" key="1">
    <citation type="journal article" date="2020" name="Stud. Mycol.">
        <title>101 Dothideomycetes genomes: a test case for predicting lifestyles and emergence of pathogens.</title>
        <authorList>
            <person name="Haridas S."/>
            <person name="Albert R."/>
            <person name="Binder M."/>
            <person name="Bloem J."/>
            <person name="Labutti K."/>
            <person name="Salamov A."/>
            <person name="Andreopoulos B."/>
            <person name="Baker S."/>
            <person name="Barry K."/>
            <person name="Bills G."/>
            <person name="Bluhm B."/>
            <person name="Cannon C."/>
            <person name="Castanera R."/>
            <person name="Culley D."/>
            <person name="Daum C."/>
            <person name="Ezra D."/>
            <person name="Gonzalez J."/>
            <person name="Henrissat B."/>
            <person name="Kuo A."/>
            <person name="Liang C."/>
            <person name="Lipzen A."/>
            <person name="Lutzoni F."/>
            <person name="Magnuson J."/>
            <person name="Mondo S."/>
            <person name="Nolan M."/>
            <person name="Ohm R."/>
            <person name="Pangilinan J."/>
            <person name="Park H.-J."/>
            <person name="Ramirez L."/>
            <person name="Alfaro M."/>
            <person name="Sun H."/>
            <person name="Tritt A."/>
            <person name="Yoshinaga Y."/>
            <person name="Zwiers L.-H."/>
            <person name="Turgeon B."/>
            <person name="Goodwin S."/>
            <person name="Spatafora J."/>
            <person name="Crous P."/>
            <person name="Grigoriev I."/>
        </authorList>
    </citation>
    <scope>NUCLEOTIDE SEQUENCE</scope>
    <source>
        <strain evidence="1 3">CBS 304.34</strain>
    </source>
</reference>
<evidence type="ECO:0000313" key="2">
    <source>
        <dbReference type="Proteomes" id="UP000504636"/>
    </source>
</evidence>
<reference evidence="3" key="2">
    <citation type="submission" date="2020-04" db="EMBL/GenBank/DDBJ databases">
        <authorList>
            <consortium name="NCBI Genome Project"/>
        </authorList>
    </citation>
    <scope>NUCLEOTIDE SEQUENCE</scope>
    <source>
        <strain evidence="3">CBS 304.34</strain>
    </source>
</reference>
<organism evidence="1">
    <name type="scientific">Mytilinidion resinicola</name>
    <dbReference type="NCBI Taxonomy" id="574789"/>
    <lineage>
        <taxon>Eukaryota</taxon>
        <taxon>Fungi</taxon>
        <taxon>Dikarya</taxon>
        <taxon>Ascomycota</taxon>
        <taxon>Pezizomycotina</taxon>
        <taxon>Dothideomycetes</taxon>
        <taxon>Pleosporomycetidae</taxon>
        <taxon>Mytilinidiales</taxon>
        <taxon>Mytilinidiaceae</taxon>
        <taxon>Mytilinidion</taxon>
    </lineage>
</organism>
<gene>
    <name evidence="1 3" type="ORF">BDZ99DRAFT_519778</name>
</gene>
<keyword evidence="2" id="KW-1185">Reference proteome</keyword>
<evidence type="ECO:0000313" key="1">
    <source>
        <dbReference type="EMBL" id="KAF2811114.1"/>
    </source>
</evidence>
<name>A0A6A6YSU6_9PEZI</name>